<dbReference type="EMBL" id="JBHTKA010000015">
    <property type="protein sequence ID" value="MFD1003135.1"/>
    <property type="molecule type" value="Genomic_DNA"/>
</dbReference>
<dbReference type="PRINTS" id="PR00081">
    <property type="entry name" value="GDHRDH"/>
</dbReference>
<dbReference type="NCBIfam" id="NF005489">
    <property type="entry name" value="PRK07102.1"/>
    <property type="match status" value="1"/>
</dbReference>
<dbReference type="Pfam" id="PF00106">
    <property type="entry name" value="adh_short"/>
    <property type="match status" value="1"/>
</dbReference>
<dbReference type="PANTHER" id="PTHR44196:SF1">
    <property type="entry name" value="DEHYDROGENASE_REDUCTASE SDR FAMILY MEMBER 7B"/>
    <property type="match status" value="1"/>
</dbReference>
<keyword evidence="4" id="KW-1185">Reference proteome</keyword>
<protein>
    <submittedName>
        <fullName evidence="3">SDR family oxidoreductase</fullName>
    </submittedName>
</protein>
<reference evidence="4" key="1">
    <citation type="journal article" date="2019" name="Int. J. Syst. Evol. Microbiol.">
        <title>The Global Catalogue of Microorganisms (GCM) 10K type strain sequencing project: providing services to taxonomists for standard genome sequencing and annotation.</title>
        <authorList>
            <consortium name="The Broad Institute Genomics Platform"/>
            <consortium name="The Broad Institute Genome Sequencing Center for Infectious Disease"/>
            <person name="Wu L."/>
            <person name="Ma J."/>
        </authorList>
    </citation>
    <scope>NUCLEOTIDE SEQUENCE [LARGE SCALE GENOMIC DNA]</scope>
    <source>
        <strain evidence="4">CCUG 58938</strain>
    </source>
</reference>
<dbReference type="InterPro" id="IPR036291">
    <property type="entry name" value="NAD(P)-bd_dom_sf"/>
</dbReference>
<sequence length="243" mass="26525">MSYVLILGATSDVAVACAHEFAAKGYNLYLAGRDIDTLNVMAGDAAIRHRIEAKALKFDALQSEAHQSFYDSLSPKPDVTICVFGLLGDQQRSEQDWAASEKVIHSNYTGAVSILNAVANNYEANKNGVIVGVSSVAGERGRQSNYIYGSAKAGFTAYLSGLRNRLTKSNVHVVTVKPGFINTRMTEGLKLPKPLTAEPGHLSKAIFKAVKKKKDVIYVLPVWRLIMLIIRSIPEGIFKKLKL</sequence>
<comment type="caution">
    <text evidence="3">The sequence shown here is derived from an EMBL/GenBank/DDBJ whole genome shotgun (WGS) entry which is preliminary data.</text>
</comment>
<evidence type="ECO:0000313" key="3">
    <source>
        <dbReference type="EMBL" id="MFD1003135.1"/>
    </source>
</evidence>
<organism evidence="3 4">
    <name type="scientific">Ohtaekwangia kribbensis</name>
    <dbReference type="NCBI Taxonomy" id="688913"/>
    <lineage>
        <taxon>Bacteria</taxon>
        <taxon>Pseudomonadati</taxon>
        <taxon>Bacteroidota</taxon>
        <taxon>Cytophagia</taxon>
        <taxon>Cytophagales</taxon>
        <taxon>Fulvivirgaceae</taxon>
        <taxon>Ohtaekwangia</taxon>
    </lineage>
</organism>
<keyword evidence="2" id="KW-0560">Oxidoreductase</keyword>
<dbReference type="Proteomes" id="UP001597112">
    <property type="component" value="Unassembled WGS sequence"/>
</dbReference>
<proteinExistence type="inferred from homology"/>
<evidence type="ECO:0000256" key="2">
    <source>
        <dbReference type="ARBA" id="ARBA00023002"/>
    </source>
</evidence>
<evidence type="ECO:0000256" key="1">
    <source>
        <dbReference type="ARBA" id="ARBA00006484"/>
    </source>
</evidence>
<dbReference type="InterPro" id="IPR002347">
    <property type="entry name" value="SDR_fam"/>
</dbReference>
<comment type="similarity">
    <text evidence="1">Belongs to the short-chain dehydrogenases/reductases (SDR) family.</text>
</comment>
<name>A0ABW3KA37_9BACT</name>
<dbReference type="SUPFAM" id="SSF51735">
    <property type="entry name" value="NAD(P)-binding Rossmann-fold domains"/>
    <property type="match status" value="1"/>
</dbReference>
<dbReference type="RefSeq" id="WP_377585369.1">
    <property type="nucleotide sequence ID" value="NZ_JBHTKA010000015.1"/>
</dbReference>
<dbReference type="Gene3D" id="3.40.50.720">
    <property type="entry name" value="NAD(P)-binding Rossmann-like Domain"/>
    <property type="match status" value="1"/>
</dbReference>
<accession>A0ABW3KA37</accession>
<gene>
    <name evidence="3" type="ORF">ACFQ21_27665</name>
</gene>
<evidence type="ECO:0000313" key="4">
    <source>
        <dbReference type="Proteomes" id="UP001597112"/>
    </source>
</evidence>
<dbReference type="PANTHER" id="PTHR44196">
    <property type="entry name" value="DEHYDROGENASE/REDUCTASE SDR FAMILY MEMBER 7B"/>
    <property type="match status" value="1"/>
</dbReference>